<dbReference type="EMBL" id="CP002271">
    <property type="protein sequence ID" value="ADO69065.1"/>
    <property type="molecule type" value="Genomic_DNA"/>
</dbReference>
<dbReference type="HOGENOM" id="CLU_3140968_0_0_7"/>
<protein>
    <submittedName>
        <fullName evidence="2">Transcriptional regulator, GntR family protein</fullName>
    </submittedName>
</protein>
<dbReference type="KEGG" id="sur:STAUR_1261"/>
<dbReference type="Proteomes" id="UP000001351">
    <property type="component" value="Chromosome"/>
</dbReference>
<keyword evidence="3" id="KW-1185">Reference proteome</keyword>
<accession>E3FHJ3</accession>
<reference evidence="2 3" key="1">
    <citation type="journal article" date="2011" name="Mol. Biol. Evol.">
        <title>Comparative genomic analysis of fruiting body formation in Myxococcales.</title>
        <authorList>
            <person name="Huntley S."/>
            <person name="Hamann N."/>
            <person name="Wegener-Feldbrugge S."/>
            <person name="Treuner-Lange A."/>
            <person name="Kube M."/>
            <person name="Reinhardt R."/>
            <person name="Klages S."/>
            <person name="Muller R."/>
            <person name="Ronning C.M."/>
            <person name="Nierman W.C."/>
            <person name="Sogaard-Andersen L."/>
        </authorList>
    </citation>
    <scope>NUCLEOTIDE SEQUENCE [LARGE SCALE GENOMIC DNA]</scope>
    <source>
        <strain evidence="2 3">DW4/3-1</strain>
    </source>
</reference>
<evidence type="ECO:0000313" key="3">
    <source>
        <dbReference type="Proteomes" id="UP000001351"/>
    </source>
</evidence>
<feature type="compositionally biased region" description="Pro residues" evidence="1">
    <location>
        <begin position="40"/>
        <end position="49"/>
    </location>
</feature>
<feature type="compositionally biased region" description="Basic residues" evidence="1">
    <location>
        <begin position="1"/>
        <end position="11"/>
    </location>
</feature>
<evidence type="ECO:0000256" key="1">
    <source>
        <dbReference type="SAM" id="MobiDB-lite"/>
    </source>
</evidence>
<gene>
    <name evidence="2" type="ordered locus">STAUR_1261</name>
</gene>
<name>E3FHJ3_STIAD</name>
<evidence type="ECO:0000313" key="2">
    <source>
        <dbReference type="EMBL" id="ADO69065.1"/>
    </source>
</evidence>
<sequence>MRQPLKTRSRRASVDGLRRRVLLAASSRRREGESPKQGKLPPPCQPQVM</sequence>
<dbReference type="eggNOG" id="COG2186">
    <property type="taxonomic scope" value="Bacteria"/>
</dbReference>
<dbReference type="STRING" id="378806.STAUR_1261"/>
<proteinExistence type="predicted"/>
<dbReference type="AlphaFoldDB" id="E3FHJ3"/>
<organism evidence="2 3">
    <name type="scientific">Stigmatella aurantiaca (strain DW4/3-1)</name>
    <dbReference type="NCBI Taxonomy" id="378806"/>
    <lineage>
        <taxon>Bacteria</taxon>
        <taxon>Pseudomonadati</taxon>
        <taxon>Myxococcota</taxon>
        <taxon>Myxococcia</taxon>
        <taxon>Myxococcales</taxon>
        <taxon>Cystobacterineae</taxon>
        <taxon>Archangiaceae</taxon>
        <taxon>Stigmatella</taxon>
    </lineage>
</organism>
<feature type="region of interest" description="Disordered" evidence="1">
    <location>
        <begin position="1"/>
        <end position="49"/>
    </location>
</feature>